<dbReference type="EMBL" id="CP047045">
    <property type="protein sequence ID" value="QGZ95583.1"/>
    <property type="molecule type" value="Genomic_DNA"/>
</dbReference>
<keyword evidence="3" id="KW-1185">Reference proteome</keyword>
<reference evidence="3" key="1">
    <citation type="submission" date="2019-12" db="EMBL/GenBank/DDBJ databases">
        <title>Complete genome of Terracaulis silvestris 0127_4.</title>
        <authorList>
            <person name="Vieira S."/>
            <person name="Riedel T."/>
            <person name="Sproer C."/>
            <person name="Pascual J."/>
            <person name="Boedeker C."/>
            <person name="Overmann J."/>
        </authorList>
    </citation>
    <scope>NUCLEOTIDE SEQUENCE [LARGE SCALE GENOMIC DNA]</scope>
    <source>
        <strain evidence="3">0127_4</strain>
    </source>
</reference>
<feature type="chain" id="PRO_5026167919" description="PepSY domain-containing protein" evidence="1">
    <location>
        <begin position="19"/>
        <end position="99"/>
    </location>
</feature>
<dbReference type="KEGG" id="tsv:DSM104635_02433"/>
<organism evidence="2 3">
    <name type="scientific">Terricaulis silvestris</name>
    <dbReference type="NCBI Taxonomy" id="2686094"/>
    <lineage>
        <taxon>Bacteria</taxon>
        <taxon>Pseudomonadati</taxon>
        <taxon>Pseudomonadota</taxon>
        <taxon>Alphaproteobacteria</taxon>
        <taxon>Caulobacterales</taxon>
        <taxon>Caulobacteraceae</taxon>
        <taxon>Terricaulis</taxon>
    </lineage>
</organism>
<protein>
    <recommendedName>
        <fullName evidence="4">PepSY domain-containing protein</fullName>
    </recommendedName>
</protein>
<evidence type="ECO:0008006" key="4">
    <source>
        <dbReference type="Google" id="ProtNLM"/>
    </source>
</evidence>
<evidence type="ECO:0000313" key="2">
    <source>
        <dbReference type="EMBL" id="QGZ95583.1"/>
    </source>
</evidence>
<gene>
    <name evidence="2" type="ORF">DSM104635_02433</name>
</gene>
<evidence type="ECO:0000313" key="3">
    <source>
        <dbReference type="Proteomes" id="UP000431269"/>
    </source>
</evidence>
<dbReference type="AlphaFoldDB" id="A0A6I6MWK5"/>
<name>A0A6I6MWK5_9CAUL</name>
<accession>A0A6I6MWK5</accession>
<keyword evidence="1" id="KW-0732">Signal</keyword>
<evidence type="ECO:0000256" key="1">
    <source>
        <dbReference type="SAM" id="SignalP"/>
    </source>
</evidence>
<sequence length="99" mass="11008">MWAKTLLLSAIVATSAVAAPVSAHQRGPAFQVQNLIPAQDRGNRGQDIRPLREVVDSLRGRYGGELISARLEDGARPVYVLRWRMPDGEVRDFRVDAVR</sequence>
<dbReference type="Proteomes" id="UP000431269">
    <property type="component" value="Chromosome"/>
</dbReference>
<dbReference type="RefSeq" id="WP_158766429.1">
    <property type="nucleotide sequence ID" value="NZ_CP047045.1"/>
</dbReference>
<proteinExistence type="predicted"/>
<feature type="signal peptide" evidence="1">
    <location>
        <begin position="1"/>
        <end position="18"/>
    </location>
</feature>